<dbReference type="HAMAP" id="MF_00749">
    <property type="entry name" value="ProQ"/>
    <property type="match status" value="1"/>
</dbReference>
<dbReference type="SMART" id="SM00945">
    <property type="entry name" value="ProQ"/>
    <property type="match status" value="1"/>
</dbReference>
<evidence type="ECO:0000256" key="4">
    <source>
        <dbReference type="HAMAP-Rule" id="MF_00749"/>
    </source>
</evidence>
<keyword evidence="3 4" id="KW-0143">Chaperone</keyword>
<name>A0A4P7CGQ4_9PAST</name>
<dbReference type="Pfam" id="PF04352">
    <property type="entry name" value="ProQ"/>
    <property type="match status" value="1"/>
</dbReference>
<dbReference type="GO" id="GO:0010608">
    <property type="term" value="P:post-transcriptional regulation of gene expression"/>
    <property type="evidence" value="ECO:0007669"/>
    <property type="project" value="InterPro"/>
</dbReference>
<dbReference type="GO" id="GO:0005829">
    <property type="term" value="C:cytosol"/>
    <property type="evidence" value="ECO:0007669"/>
    <property type="project" value="TreeGrafter"/>
</dbReference>
<dbReference type="GO" id="GO:0033592">
    <property type="term" value="F:RNA strand annealing activity"/>
    <property type="evidence" value="ECO:0007669"/>
    <property type="project" value="UniProtKB-UniRule"/>
</dbReference>
<dbReference type="Gene3D" id="1.10.1710.10">
    <property type="entry name" value="ProQ/FinO domain"/>
    <property type="match status" value="1"/>
</dbReference>
<evidence type="ECO:0000256" key="2">
    <source>
        <dbReference type="ARBA" id="ARBA00022884"/>
    </source>
</evidence>
<evidence type="ECO:0000256" key="3">
    <source>
        <dbReference type="ARBA" id="ARBA00023186"/>
    </source>
</evidence>
<dbReference type="AlphaFoldDB" id="A0A4P7CGQ4"/>
<dbReference type="InterPro" id="IPR036442">
    <property type="entry name" value="ProQ/FinO_sf"/>
</dbReference>
<dbReference type="InterPro" id="IPR016103">
    <property type="entry name" value="ProQ/FinO"/>
</dbReference>
<gene>
    <name evidence="4 7" type="primary">proQ</name>
    <name evidence="7" type="ORF">EXH44_02635</name>
</gene>
<dbReference type="Proteomes" id="UP000294444">
    <property type="component" value="Chromosome"/>
</dbReference>
<dbReference type="KEGG" id="aio:EXH44_02635"/>
<comment type="similarity">
    <text evidence="4">Belongs to the ProQ family.</text>
</comment>
<comment type="subcellular location">
    <subcellularLocation>
        <location evidence="4">Cytoplasm</location>
    </subcellularLocation>
</comment>
<feature type="compositionally biased region" description="Basic and acidic residues" evidence="5">
    <location>
        <begin position="118"/>
        <end position="158"/>
    </location>
</feature>
<comment type="function">
    <text evidence="4">RNA chaperone with significant RNA binding, RNA strand exchange and RNA duplexing activities.</text>
</comment>
<evidence type="ECO:0000313" key="7">
    <source>
        <dbReference type="EMBL" id="QBQ63205.1"/>
    </source>
</evidence>
<dbReference type="GO" id="GO:0034057">
    <property type="term" value="F:RNA strand-exchange activity"/>
    <property type="evidence" value="ECO:0007669"/>
    <property type="project" value="UniProtKB-UniRule"/>
</dbReference>
<feature type="domain" description="ProQ/FinO" evidence="6">
    <location>
        <begin position="12"/>
        <end position="127"/>
    </location>
</feature>
<accession>A0A4P7CGQ4</accession>
<evidence type="ECO:0000256" key="5">
    <source>
        <dbReference type="SAM" id="MobiDB-lite"/>
    </source>
</evidence>
<dbReference type="PANTHER" id="PTHR38106">
    <property type="entry name" value="RNA CHAPERONE PROQ"/>
    <property type="match status" value="1"/>
</dbReference>
<dbReference type="EMBL" id="CP038145">
    <property type="protein sequence ID" value="QBQ63205.1"/>
    <property type="molecule type" value="Genomic_DNA"/>
</dbReference>
<dbReference type="InterPro" id="IPR023529">
    <property type="entry name" value="ProQ"/>
</dbReference>
<proteinExistence type="inferred from homology"/>
<keyword evidence="1 4" id="KW-0963">Cytoplasm</keyword>
<evidence type="ECO:0000256" key="1">
    <source>
        <dbReference type="ARBA" id="ARBA00022490"/>
    </source>
</evidence>
<dbReference type="NCBIfam" id="NF003434">
    <property type="entry name" value="PRK04950.1"/>
    <property type="match status" value="1"/>
</dbReference>
<evidence type="ECO:0000259" key="6">
    <source>
        <dbReference type="SMART" id="SM00945"/>
    </source>
</evidence>
<dbReference type="SUPFAM" id="SSF48657">
    <property type="entry name" value="FinO-like"/>
    <property type="match status" value="1"/>
</dbReference>
<reference evidence="7 8" key="1">
    <citation type="submission" date="2019-03" db="EMBL/GenBank/DDBJ databases">
        <authorList>
            <person name="Che Y."/>
            <person name="Zhou L."/>
        </authorList>
    </citation>
    <scope>NUCLEOTIDE SEQUENCE [LARGE SCALE GENOMIC DNA]</scope>
    <source>
        <strain evidence="7 8">AIFJ1607</strain>
    </source>
</reference>
<feature type="region of interest" description="Disordered" evidence="5">
    <location>
        <begin position="118"/>
        <end position="178"/>
    </location>
</feature>
<evidence type="ECO:0000313" key="8">
    <source>
        <dbReference type="Proteomes" id="UP000294444"/>
    </source>
</evidence>
<dbReference type="RefSeq" id="WP_162856147.1">
    <property type="nucleotide sequence ID" value="NZ_CP038145.1"/>
</dbReference>
<keyword evidence="2 4" id="KW-0694">RNA-binding</keyword>
<keyword evidence="8" id="KW-1185">Reference proteome</keyword>
<dbReference type="PANTHER" id="PTHR38106:SF1">
    <property type="entry name" value="RNA CHAPERONE PROQ"/>
    <property type="match status" value="1"/>
</dbReference>
<organism evidence="7 8">
    <name type="scientific">Actinobacillus indolicus</name>
    <dbReference type="NCBI Taxonomy" id="51049"/>
    <lineage>
        <taxon>Bacteria</taxon>
        <taxon>Pseudomonadati</taxon>
        <taxon>Pseudomonadota</taxon>
        <taxon>Gammaproteobacteria</taxon>
        <taxon>Pasteurellales</taxon>
        <taxon>Pasteurellaceae</taxon>
        <taxon>Actinobacillus</taxon>
    </lineage>
</organism>
<protein>
    <recommendedName>
        <fullName evidence="4">RNA chaperone ProQ</fullName>
    </recommendedName>
</protein>
<sequence>MSEQQLENVQNQKTALTIKEAIAYLAEKFPLCFSLEGEAKPLKIGLFQDLAVALENDEKVSKTVLRQTLRAYTMSWRYLHACKEGAMRVGLQGEDAGVVDATQAAHAAQSLAEAKAAYSERRAQQMKEKRKEERKAFFKQKAREENAKKRTDARKQDAPKASLESLAALENKFGKGKR</sequence>